<dbReference type="SUPFAM" id="SSF53383">
    <property type="entry name" value="PLP-dependent transferases"/>
    <property type="match status" value="1"/>
</dbReference>
<dbReference type="Pfam" id="PF01212">
    <property type="entry name" value="Beta_elim_lyase"/>
    <property type="match status" value="1"/>
</dbReference>
<keyword evidence="7" id="KW-1185">Reference proteome</keyword>
<proteinExistence type="inferred from homology"/>
<evidence type="ECO:0000256" key="3">
    <source>
        <dbReference type="ARBA" id="ARBA00022898"/>
    </source>
</evidence>
<dbReference type="EMBL" id="BJYY01000010">
    <property type="protein sequence ID" value="GEO33484.1"/>
    <property type="molecule type" value="Genomic_DNA"/>
</dbReference>
<dbReference type="Gene3D" id="3.40.640.10">
    <property type="entry name" value="Type I PLP-dependent aspartate aminotransferase-like (Major domain)"/>
    <property type="match status" value="1"/>
</dbReference>
<reference evidence="6 7" key="1">
    <citation type="submission" date="2019-07" db="EMBL/GenBank/DDBJ databases">
        <title>Whole genome shotgun sequence of Cellulomonas aerilata NBRC 106308.</title>
        <authorList>
            <person name="Hosoyama A."/>
            <person name="Uohara A."/>
            <person name="Ohji S."/>
            <person name="Ichikawa N."/>
        </authorList>
    </citation>
    <scope>NUCLEOTIDE SEQUENCE [LARGE SCALE GENOMIC DNA]</scope>
    <source>
        <strain evidence="6 7">NBRC 106308</strain>
    </source>
</reference>
<dbReference type="PANTHER" id="PTHR48097:SF5">
    <property type="entry name" value="LOW SPECIFICITY L-THREONINE ALDOLASE"/>
    <property type="match status" value="1"/>
</dbReference>
<comment type="similarity">
    <text evidence="2">Belongs to the threonine aldolase family.</text>
</comment>
<comment type="caution">
    <text evidence="6">The sequence shown here is derived from an EMBL/GenBank/DDBJ whole genome shotgun (WGS) entry which is preliminary data.</text>
</comment>
<dbReference type="InterPro" id="IPR015424">
    <property type="entry name" value="PyrdxlP-dep_Trfase"/>
</dbReference>
<dbReference type="InterPro" id="IPR001597">
    <property type="entry name" value="ArAA_b-elim_lyase/Thr_aldolase"/>
</dbReference>
<dbReference type="GO" id="GO:0016829">
    <property type="term" value="F:lyase activity"/>
    <property type="evidence" value="ECO:0007669"/>
    <property type="project" value="InterPro"/>
</dbReference>
<dbReference type="AlphaFoldDB" id="A0A512DAH6"/>
<dbReference type="Proteomes" id="UP000321181">
    <property type="component" value="Unassembled WGS sequence"/>
</dbReference>
<protein>
    <submittedName>
        <fullName evidence="6">Threonine aldolase</fullName>
    </submittedName>
</protein>
<dbReference type="InterPro" id="IPR015421">
    <property type="entry name" value="PyrdxlP-dep_Trfase_major"/>
</dbReference>
<accession>A0A512DAH6</accession>
<organism evidence="6 7">
    <name type="scientific">Cellulomonas aerilata</name>
    <dbReference type="NCBI Taxonomy" id="515326"/>
    <lineage>
        <taxon>Bacteria</taxon>
        <taxon>Bacillati</taxon>
        <taxon>Actinomycetota</taxon>
        <taxon>Actinomycetes</taxon>
        <taxon>Micrococcales</taxon>
        <taxon>Cellulomonadaceae</taxon>
        <taxon>Cellulomonas</taxon>
    </lineage>
</organism>
<evidence type="ECO:0000256" key="2">
    <source>
        <dbReference type="ARBA" id="ARBA00006966"/>
    </source>
</evidence>
<comment type="cofactor">
    <cofactor evidence="1">
        <name>pyridoxal 5'-phosphate</name>
        <dbReference type="ChEBI" id="CHEBI:597326"/>
    </cofactor>
</comment>
<evidence type="ECO:0000313" key="7">
    <source>
        <dbReference type="Proteomes" id="UP000321181"/>
    </source>
</evidence>
<feature type="region of interest" description="Disordered" evidence="4">
    <location>
        <begin position="54"/>
        <end position="95"/>
    </location>
</feature>
<gene>
    <name evidence="6" type="ORF">CAE01nite_12090</name>
</gene>
<evidence type="ECO:0000256" key="4">
    <source>
        <dbReference type="SAM" id="MobiDB-lite"/>
    </source>
</evidence>
<keyword evidence="3" id="KW-0663">Pyridoxal phosphate</keyword>
<dbReference type="CDD" id="cd06502">
    <property type="entry name" value="TA_like"/>
    <property type="match status" value="1"/>
</dbReference>
<dbReference type="PANTHER" id="PTHR48097">
    <property type="entry name" value="L-THREONINE ALDOLASE-RELATED"/>
    <property type="match status" value="1"/>
</dbReference>
<evidence type="ECO:0000256" key="1">
    <source>
        <dbReference type="ARBA" id="ARBA00001933"/>
    </source>
</evidence>
<evidence type="ECO:0000313" key="6">
    <source>
        <dbReference type="EMBL" id="GEO33484.1"/>
    </source>
</evidence>
<feature type="domain" description="Aromatic amino acid beta-eliminating lyase/threonine aldolase" evidence="5">
    <location>
        <begin position="106"/>
        <end position="391"/>
    </location>
</feature>
<dbReference type="GO" id="GO:0006520">
    <property type="term" value="P:amino acid metabolic process"/>
    <property type="evidence" value="ECO:0007669"/>
    <property type="project" value="InterPro"/>
</dbReference>
<evidence type="ECO:0000259" key="5">
    <source>
        <dbReference type="Pfam" id="PF01212"/>
    </source>
</evidence>
<dbReference type="Gene3D" id="3.90.1150.10">
    <property type="entry name" value="Aspartate Aminotransferase, domain 1"/>
    <property type="match status" value="1"/>
</dbReference>
<dbReference type="InterPro" id="IPR015422">
    <property type="entry name" value="PyrdxlP-dep_Trfase_small"/>
</dbReference>
<sequence length="445" mass="46925">MAAARVTGGVPTEARVPRISAMRLVIAAMPSTDVLSVVVCVHLPIGGRAPYLRQPADRQARSRGAGTPSGAVRGRRPARPAPCGAPSGVREDGRVTTLHDPTVRGFASDNYAGVHPEVLAALAAANGGHQTAYGADAYTARLQDVLSGHFGAPVEVLPVFNGTGANVLSLQSMVPRWGAVICAESAHINTDENGAPERVGGLKLLTVPTPDGKLTPELVDRQAWGFGDEHRAQPGVVSITQSTEVGTVYSVAEIRAVTEHAHALGLRVHMDGSRLSNAAAALDVPLRALTTDAGVDVLSLGGTKNGLLGAEAVVVLDPTASSGLTYLRKVDMQLSSKMRFMSAQLLALFDGDLWLRSARHANAMAMRLYEAVREIPGVTVTNVPQANAVFAVLPPGVADRLRPRFRFYDWNQATGEVRWMCAFDTSEDDVDAFADAIAQETALVA</sequence>
<name>A0A512DAH6_9CELL</name>